<dbReference type="PANTHER" id="PTHR10381">
    <property type="entry name" value="ATP-DEPENDENT CLP PROTEASE PROTEOLYTIC SUBUNIT"/>
    <property type="match status" value="1"/>
</dbReference>
<dbReference type="SUPFAM" id="SSF52096">
    <property type="entry name" value="ClpP/crotonase"/>
    <property type="match status" value="1"/>
</dbReference>
<feature type="region of interest" description="Disordered" evidence="7">
    <location>
        <begin position="229"/>
        <end position="252"/>
    </location>
</feature>
<dbReference type="CDD" id="cd07016">
    <property type="entry name" value="S14_ClpP_1"/>
    <property type="match status" value="1"/>
</dbReference>
<dbReference type="Proteomes" id="UP001527181">
    <property type="component" value="Unassembled WGS sequence"/>
</dbReference>
<name>A0ABT4H3V5_PAEAL</name>
<dbReference type="RefSeq" id="WP_005552249.1">
    <property type="nucleotide sequence ID" value="NZ_JAMDLX010000005.1"/>
</dbReference>
<evidence type="ECO:0000256" key="6">
    <source>
        <dbReference type="RuleBase" id="RU003567"/>
    </source>
</evidence>
<dbReference type="InterPro" id="IPR001907">
    <property type="entry name" value="ClpP"/>
</dbReference>
<accession>A0ABT4H3V5</accession>
<keyword evidence="5" id="KW-0720">Serine protease</keyword>
<evidence type="ECO:0000256" key="4">
    <source>
        <dbReference type="ARBA" id="ARBA00022801"/>
    </source>
</evidence>
<organism evidence="8 9">
    <name type="scientific">Paenibacillus alvei</name>
    <name type="common">Bacillus alvei</name>
    <dbReference type="NCBI Taxonomy" id="44250"/>
    <lineage>
        <taxon>Bacteria</taxon>
        <taxon>Bacillati</taxon>
        <taxon>Bacillota</taxon>
        <taxon>Bacilli</taxon>
        <taxon>Bacillales</taxon>
        <taxon>Paenibacillaceae</taxon>
        <taxon>Paenibacillus</taxon>
    </lineage>
</organism>
<dbReference type="EMBL" id="JAMDNP010000062">
    <property type="protein sequence ID" value="MCY9763660.1"/>
    <property type="molecule type" value="Genomic_DNA"/>
</dbReference>
<evidence type="ECO:0000256" key="1">
    <source>
        <dbReference type="ARBA" id="ARBA00007039"/>
    </source>
</evidence>
<reference evidence="8 9" key="1">
    <citation type="submission" date="2022-05" db="EMBL/GenBank/DDBJ databases">
        <title>Genome Sequencing of Bee-Associated Microbes.</title>
        <authorList>
            <person name="Dunlap C."/>
        </authorList>
    </citation>
    <scope>NUCLEOTIDE SEQUENCE [LARGE SCALE GENOMIC DNA]</scope>
    <source>
        <strain evidence="8 9">NRRL B-04010</strain>
    </source>
</reference>
<dbReference type="PRINTS" id="PR00127">
    <property type="entry name" value="CLPPROTEASEP"/>
</dbReference>
<evidence type="ECO:0000256" key="2">
    <source>
        <dbReference type="ARBA" id="ARBA00022490"/>
    </source>
</evidence>
<dbReference type="GO" id="GO:0008233">
    <property type="term" value="F:peptidase activity"/>
    <property type="evidence" value="ECO:0007669"/>
    <property type="project" value="UniProtKB-KW"/>
</dbReference>
<comment type="caution">
    <text evidence="8">The sequence shown here is derived from an EMBL/GenBank/DDBJ whole genome shotgun (WGS) entry which is preliminary data.</text>
</comment>
<keyword evidence="2" id="KW-0963">Cytoplasm</keyword>
<protein>
    <recommendedName>
        <fullName evidence="6">ATP-dependent Clp protease proteolytic subunit</fullName>
    </recommendedName>
</protein>
<proteinExistence type="inferred from homology"/>
<dbReference type="InterPro" id="IPR029045">
    <property type="entry name" value="ClpP/crotonase-like_dom_sf"/>
</dbReference>
<dbReference type="InterPro" id="IPR023562">
    <property type="entry name" value="ClpP/TepA"/>
</dbReference>
<evidence type="ECO:0000313" key="9">
    <source>
        <dbReference type="Proteomes" id="UP001527181"/>
    </source>
</evidence>
<gene>
    <name evidence="8" type="ORF">M5X12_24430</name>
</gene>
<evidence type="ECO:0000313" key="8">
    <source>
        <dbReference type="EMBL" id="MCY9763660.1"/>
    </source>
</evidence>
<evidence type="ECO:0000256" key="5">
    <source>
        <dbReference type="ARBA" id="ARBA00022825"/>
    </source>
</evidence>
<comment type="similarity">
    <text evidence="1 6">Belongs to the peptidase S14 family.</text>
</comment>
<keyword evidence="3 8" id="KW-0645">Protease</keyword>
<dbReference type="Gene3D" id="3.90.226.10">
    <property type="entry name" value="2-enoyl-CoA Hydratase, Chain A, domain 1"/>
    <property type="match status" value="1"/>
</dbReference>
<keyword evidence="4" id="KW-0378">Hydrolase</keyword>
<dbReference type="Pfam" id="PF00574">
    <property type="entry name" value="CLP_protease"/>
    <property type="match status" value="1"/>
</dbReference>
<evidence type="ECO:0000256" key="3">
    <source>
        <dbReference type="ARBA" id="ARBA00022670"/>
    </source>
</evidence>
<evidence type="ECO:0000256" key="7">
    <source>
        <dbReference type="SAM" id="MobiDB-lite"/>
    </source>
</evidence>
<dbReference type="NCBIfam" id="NF045542">
    <property type="entry name" value="Clp_rel_HeadMat"/>
    <property type="match status" value="1"/>
</dbReference>
<dbReference type="GO" id="GO:0006508">
    <property type="term" value="P:proteolysis"/>
    <property type="evidence" value="ECO:0007669"/>
    <property type="project" value="UniProtKB-KW"/>
</dbReference>
<sequence length="252" mass="28531">MPKFTKQDFFKSFKNQAHVNQLEKIERRFETFYNETSNTTEMTIYGIIGNSWWEDSISASDVDGVLKNTTGNILIYLNSPGGDAADGIAIYNRLMDYKAKHNTKVTVRVDGWACSAASLFPAAADETIMGLGSMLMIHEASTIVWGTKRDMRKEADLLEQLEEGIIDIYMTKANASREEIRNMVDNETWFSAQRAIEIGFATSTIASNRDDEMTQLKSQLLSLQTEFDNYKNQNQEPPPLPANTGKKRRVLF</sequence>
<dbReference type="PANTHER" id="PTHR10381:SF70">
    <property type="entry name" value="ATP-DEPENDENT CLP PROTEASE PROTEOLYTIC SUBUNIT"/>
    <property type="match status" value="1"/>
</dbReference>
<keyword evidence="9" id="KW-1185">Reference proteome</keyword>